<dbReference type="EMBL" id="KZ999069">
    <property type="protein sequence ID" value="RKO85447.1"/>
    <property type="molecule type" value="Genomic_DNA"/>
</dbReference>
<dbReference type="AlphaFoldDB" id="A0A4V1IQ62"/>
<evidence type="ECO:0000313" key="2">
    <source>
        <dbReference type="Proteomes" id="UP000269721"/>
    </source>
</evidence>
<name>A0A4V1IQ62_9FUNG</name>
<proteinExistence type="predicted"/>
<gene>
    <name evidence="1" type="ORF">BDK51DRAFT_29972</name>
</gene>
<protein>
    <submittedName>
        <fullName evidence="1">Uncharacterized protein</fullName>
    </submittedName>
</protein>
<organism evidence="1 2">
    <name type="scientific">Blyttiomyces helicus</name>
    <dbReference type="NCBI Taxonomy" id="388810"/>
    <lineage>
        <taxon>Eukaryota</taxon>
        <taxon>Fungi</taxon>
        <taxon>Fungi incertae sedis</taxon>
        <taxon>Chytridiomycota</taxon>
        <taxon>Chytridiomycota incertae sedis</taxon>
        <taxon>Chytridiomycetes</taxon>
        <taxon>Chytridiomycetes incertae sedis</taxon>
        <taxon>Blyttiomyces</taxon>
    </lineage>
</organism>
<sequence length="138" mass="15801">MPRMPVARVIKGVHILIYEYQTFFFHRPEWSRFFGWALGSHLWGKVFPIHLDQTGSKGALKRRYLPDPDRRPQNPYEAHAECRARELRASDVPMMVELADKEKVVATPRGSKLVVATDLAECDDGLADRLKSQPGLDE</sequence>
<dbReference type="Proteomes" id="UP000269721">
    <property type="component" value="Unassembled WGS sequence"/>
</dbReference>
<keyword evidence="2" id="KW-1185">Reference proteome</keyword>
<evidence type="ECO:0000313" key="1">
    <source>
        <dbReference type="EMBL" id="RKO85447.1"/>
    </source>
</evidence>
<reference evidence="2" key="1">
    <citation type="journal article" date="2018" name="Nat. Microbiol.">
        <title>Leveraging single-cell genomics to expand the fungal tree of life.</title>
        <authorList>
            <person name="Ahrendt S.R."/>
            <person name="Quandt C.A."/>
            <person name="Ciobanu D."/>
            <person name="Clum A."/>
            <person name="Salamov A."/>
            <person name="Andreopoulos B."/>
            <person name="Cheng J.F."/>
            <person name="Woyke T."/>
            <person name="Pelin A."/>
            <person name="Henrissat B."/>
            <person name="Reynolds N.K."/>
            <person name="Benny G.L."/>
            <person name="Smith M.E."/>
            <person name="James T.Y."/>
            <person name="Grigoriev I.V."/>
        </authorList>
    </citation>
    <scope>NUCLEOTIDE SEQUENCE [LARGE SCALE GENOMIC DNA]</scope>
</reference>
<accession>A0A4V1IQ62</accession>